<protein>
    <recommendedName>
        <fullName evidence="1">AB hydrolase-1 domain-containing protein</fullName>
    </recommendedName>
</protein>
<evidence type="ECO:0000313" key="3">
    <source>
        <dbReference type="Proteomes" id="UP000016567"/>
    </source>
</evidence>
<dbReference type="eggNOG" id="COG1073">
    <property type="taxonomic scope" value="Bacteria"/>
</dbReference>
<dbReference type="InterPro" id="IPR029058">
    <property type="entry name" value="AB_hydrolase_fold"/>
</dbReference>
<dbReference type="Gene3D" id="3.40.50.1820">
    <property type="entry name" value="alpha/beta hydrolase"/>
    <property type="match status" value="1"/>
</dbReference>
<proteinExistence type="predicted"/>
<dbReference type="EMBL" id="BATL01000012">
    <property type="protein sequence ID" value="GAD74569.1"/>
    <property type="molecule type" value="Genomic_DNA"/>
</dbReference>
<dbReference type="Proteomes" id="UP000016567">
    <property type="component" value="Unassembled WGS sequence"/>
</dbReference>
<keyword evidence="3" id="KW-1185">Reference proteome</keyword>
<accession>U3BZ50</accession>
<dbReference type="SUPFAM" id="SSF53474">
    <property type="entry name" value="alpha/beta-Hydrolases"/>
    <property type="match status" value="1"/>
</dbReference>
<evidence type="ECO:0000259" key="1">
    <source>
        <dbReference type="Pfam" id="PF12697"/>
    </source>
</evidence>
<dbReference type="Pfam" id="PF12697">
    <property type="entry name" value="Abhydrolase_6"/>
    <property type="match status" value="1"/>
</dbReference>
<dbReference type="AlphaFoldDB" id="U3BZ50"/>
<comment type="caution">
    <text evidence="2">The sequence shown here is derived from an EMBL/GenBank/DDBJ whole genome shotgun (WGS) entry which is preliminary data.</text>
</comment>
<reference evidence="2 3" key="1">
    <citation type="submission" date="2013-09" db="EMBL/GenBank/DDBJ databases">
        <title>Whole genome shotgun sequence of Vibrio azureus NBRC 104587.</title>
        <authorList>
            <person name="Isaki S."/>
            <person name="Hosoyama A."/>
            <person name="Numata M."/>
            <person name="Hashimoto M."/>
            <person name="Hosoyama Y."/>
            <person name="Tsuchikane K."/>
            <person name="Noguchi M."/>
            <person name="Hirakata S."/>
            <person name="Ichikawa N."/>
            <person name="Ohji S."/>
            <person name="Yamazoe A."/>
            <person name="Fujita N."/>
        </authorList>
    </citation>
    <scope>NUCLEOTIDE SEQUENCE [LARGE SCALE GENOMIC DNA]</scope>
    <source>
        <strain evidence="2 3">NBRC 104587</strain>
    </source>
</reference>
<name>U3BZ50_9VIBR</name>
<organism evidence="2 3">
    <name type="scientific">Vibrio azureus NBRC 104587</name>
    <dbReference type="NCBI Taxonomy" id="1219077"/>
    <lineage>
        <taxon>Bacteria</taxon>
        <taxon>Pseudomonadati</taxon>
        <taxon>Pseudomonadota</taxon>
        <taxon>Gammaproteobacteria</taxon>
        <taxon>Vibrionales</taxon>
        <taxon>Vibrionaceae</taxon>
        <taxon>Vibrio</taxon>
    </lineage>
</organism>
<feature type="domain" description="AB hydrolase-1" evidence="1">
    <location>
        <begin position="83"/>
        <end position="198"/>
    </location>
</feature>
<dbReference type="STRING" id="1219077.VAZ01S_012_00490"/>
<gene>
    <name evidence="2" type="ORF">VAZ01S_012_00490</name>
</gene>
<evidence type="ECO:0000313" key="2">
    <source>
        <dbReference type="EMBL" id="GAD74569.1"/>
    </source>
</evidence>
<dbReference type="RefSeq" id="WP_021708349.1">
    <property type="nucleotide sequence ID" value="NZ_BATL01000012.1"/>
</dbReference>
<dbReference type="InterPro" id="IPR000073">
    <property type="entry name" value="AB_hydrolase_1"/>
</dbReference>
<sequence length="289" mass="32173">MSEKIYFNTSQRFSLKRSLVNVSTRLHHTLAPSHAKRAARRLLLTPTQNSSKNHIPESLVYGEVKGFNGIIKTYSLGSGPIWVLTHGWSGSASQFFPLMEYIASCGFTALAYDQPAHGKSDGQYGHFPAFVHGLEHILDSVEDVAGLVGHSMGTASALECKHSKLKDKPFLLIAPVLNYVEDMFGRIKQSGYSMKLFKAVVSEVEAEFDYPLERVNPKKRLAQRKGHTVIVHDIQDKFTRHDVSVHAASTNENVELISTQGQGHGRVMKSQEVFRGFSLLTENNSFQLS</sequence>